<proteinExistence type="predicted"/>
<gene>
    <name evidence="2" type="ORF">HDF15_001583</name>
</gene>
<organism evidence="2 3">
    <name type="scientific">Granulicella mallensis</name>
    <dbReference type="NCBI Taxonomy" id="940614"/>
    <lineage>
        <taxon>Bacteria</taxon>
        <taxon>Pseudomonadati</taxon>
        <taxon>Acidobacteriota</taxon>
        <taxon>Terriglobia</taxon>
        <taxon>Terriglobales</taxon>
        <taxon>Acidobacteriaceae</taxon>
        <taxon>Granulicella</taxon>
    </lineage>
</organism>
<dbReference type="Proteomes" id="UP000584867">
    <property type="component" value="Unassembled WGS sequence"/>
</dbReference>
<evidence type="ECO:0000256" key="1">
    <source>
        <dbReference type="SAM" id="Phobius"/>
    </source>
</evidence>
<sequence>MTAPLQSGKASASMITFFTAIISVGMLLLVVLGGVYGVPYLYNRTTQPIAGAASNPNSLTGTWTGKVQIVGKADFYEFSRKGGQGVPPAPDPKPAAVRLTASTVMGWGVPKFKGVVEVCDATGTHYTSHYDDEAVLAPSSWTVVLRNLNGPQMTQLRAKFVPGQLSIHWEYAPNQTITGVLLKNQGTSFQELCSNLR</sequence>
<keyword evidence="1" id="KW-1133">Transmembrane helix</keyword>
<evidence type="ECO:0000313" key="3">
    <source>
        <dbReference type="Proteomes" id="UP000584867"/>
    </source>
</evidence>
<reference evidence="2 3" key="1">
    <citation type="submission" date="2020-08" db="EMBL/GenBank/DDBJ databases">
        <title>Genomic Encyclopedia of Type Strains, Phase IV (KMG-V): Genome sequencing to study the core and pangenomes of soil and plant-associated prokaryotes.</title>
        <authorList>
            <person name="Whitman W."/>
        </authorList>
    </citation>
    <scope>NUCLEOTIDE SEQUENCE [LARGE SCALE GENOMIC DNA]</scope>
    <source>
        <strain evidence="2 3">X5P3</strain>
    </source>
</reference>
<accession>A0A7W8E8C7</accession>
<comment type="caution">
    <text evidence="2">The sequence shown here is derived from an EMBL/GenBank/DDBJ whole genome shotgun (WGS) entry which is preliminary data.</text>
</comment>
<dbReference type="AlphaFoldDB" id="A0A7W8E8C7"/>
<evidence type="ECO:0000313" key="2">
    <source>
        <dbReference type="EMBL" id="MBB5063243.1"/>
    </source>
</evidence>
<dbReference type="EMBL" id="JACHIO010000005">
    <property type="protein sequence ID" value="MBB5063243.1"/>
    <property type="molecule type" value="Genomic_DNA"/>
</dbReference>
<keyword evidence="1" id="KW-0472">Membrane</keyword>
<name>A0A7W8E8C7_9BACT</name>
<dbReference type="RefSeq" id="WP_184254237.1">
    <property type="nucleotide sequence ID" value="NZ_JACHIO010000005.1"/>
</dbReference>
<keyword evidence="1" id="KW-0812">Transmembrane</keyword>
<feature type="transmembrane region" description="Helical" evidence="1">
    <location>
        <begin position="12"/>
        <end position="38"/>
    </location>
</feature>
<protein>
    <submittedName>
        <fullName evidence="2">Uncharacterized protein</fullName>
    </submittedName>
</protein>